<organism evidence="6 7">
    <name type="scientific">Kribbella voronezhensis</name>
    <dbReference type="NCBI Taxonomy" id="2512212"/>
    <lineage>
        <taxon>Bacteria</taxon>
        <taxon>Bacillati</taxon>
        <taxon>Actinomycetota</taxon>
        <taxon>Actinomycetes</taxon>
        <taxon>Propionibacteriales</taxon>
        <taxon>Kribbellaceae</taxon>
        <taxon>Kribbella</taxon>
    </lineage>
</organism>
<dbReference type="PROSITE" id="PS50075">
    <property type="entry name" value="CARRIER"/>
    <property type="match status" value="1"/>
</dbReference>
<dbReference type="Pfam" id="PF00550">
    <property type="entry name" value="PP-binding"/>
    <property type="match status" value="1"/>
</dbReference>
<dbReference type="Gene3D" id="1.10.1200.10">
    <property type="entry name" value="ACP-like"/>
    <property type="match status" value="1"/>
</dbReference>
<evidence type="ECO:0000256" key="1">
    <source>
        <dbReference type="ARBA" id="ARBA00001957"/>
    </source>
</evidence>
<dbReference type="Gene3D" id="3.40.50.1820">
    <property type="entry name" value="alpha/beta hydrolase"/>
    <property type="match status" value="1"/>
</dbReference>
<evidence type="ECO:0000256" key="4">
    <source>
        <dbReference type="SAM" id="MobiDB-lite"/>
    </source>
</evidence>
<evidence type="ECO:0000256" key="2">
    <source>
        <dbReference type="ARBA" id="ARBA00022450"/>
    </source>
</evidence>
<dbReference type="GO" id="GO:0044550">
    <property type="term" value="P:secondary metabolite biosynthetic process"/>
    <property type="evidence" value="ECO:0007669"/>
    <property type="project" value="TreeGrafter"/>
</dbReference>
<name>A0A4R7SXB3_9ACTN</name>
<dbReference type="PROSITE" id="PS00012">
    <property type="entry name" value="PHOSPHOPANTETHEINE"/>
    <property type="match status" value="1"/>
</dbReference>
<dbReference type="AlphaFoldDB" id="A0A4R7SXB3"/>
<dbReference type="SUPFAM" id="SSF56801">
    <property type="entry name" value="Acetyl-CoA synthetase-like"/>
    <property type="match status" value="1"/>
</dbReference>
<dbReference type="PANTHER" id="PTHR45527">
    <property type="entry name" value="NONRIBOSOMAL PEPTIDE SYNTHETASE"/>
    <property type="match status" value="1"/>
</dbReference>
<dbReference type="PROSITE" id="PS00455">
    <property type="entry name" value="AMP_BINDING"/>
    <property type="match status" value="1"/>
</dbReference>
<dbReference type="InterPro" id="IPR000873">
    <property type="entry name" value="AMP-dep_synth/lig_dom"/>
</dbReference>
<comment type="cofactor">
    <cofactor evidence="1">
        <name>pantetheine 4'-phosphate</name>
        <dbReference type="ChEBI" id="CHEBI:47942"/>
    </cofactor>
</comment>
<keyword evidence="7" id="KW-1185">Reference proteome</keyword>
<dbReference type="InterPro" id="IPR009081">
    <property type="entry name" value="PP-bd_ACP"/>
</dbReference>
<sequence length="1240" mass="133389">MMRPSTHQIRLLIAQQMTPDSSALNHAVLLRPRTSAAADALRSAVLSMAAERDNLRCRFRRGGPDGWTSVDGPPAVPQTNVVALMEQDLRHRAQLEVDRPFDLAREPPLRIAWWTGPRGPLCQLTFHHVATDAHTLFLLLEELRARCAVPAGDLTTSHAYYEIAQKTALSHEDGRRDQLREYATDISSIDLSPMFGPIGRGFSRSTSDSWHIPDSVATAALRTAAEIGSTPFVVWLTAWTRALARLMDRWQFPIAVPVSTRSSRAEMSITGFFVNSVIVPIRHRPDESFAGAASRMREAMFDALDRRHLPLHELVRELDLDTRGTANPLMAVSSQLLAAPLDHIELPDSRVEVDYVESQESRYQISFEVRDHGGAYQGRLTADTRYLEPARLRTLQHLVECELSPPTTATAPAAVVDLPHESAIPTEPRSLLEPLAAWRRAAPDATALEWRDGRWSRQELANAISDAKDLITHSNAEPGDAVVLELPRGPQLVAALLGALDANVVPVMARPHVDAGAADQLEDQVNAVLTLTSGPEGLAAKGRRPNGLASRRRPIAKGTAYVTFTSGSTGRPKGVPAPLGGVAAYLSWVETTTGLSPSDRCLQLAAPGFDALIRDTLAPLRCGASLVLLPDEHRLNGPELRKAVVGGDITAILAMTPPQLRRLLAATHAAGPISKVRLLCVAGEPLFRGDLAGASRALPNGRVLNLYGPTETTMTVTCMPVGEETTVYERLPVGKPIAGSAIAILDARGAEVTAGCTGEVVVAGPGVATGYVGADPSGTTPFAYRQVAGQTRWTYATGDLGYQLGDDAGIRLIGRLDQERKVNGERVDIEAVEAAITSHPEVLDAAVHVDDSSGFPVVSAIVAFNREPLSYEQLRQFLTGKVPAAGLPRRMTVGAVARLPNGKLDRSVRPRANGIDVTPMPEVAAGHDEVSAAVQNLLGAVPADPSCSLFHLGLDSLQAIELLERLGVLTATSQAATRFFEDPRMATLVQLVAEAAASNKAVPPTAVRQERGGPAWLSGAGRGSILPSLVCFPHAGGDSPTFAPLAMALDGLVDVVVIRRPPPLERTGSMNAWLDAHVHETAQSLTELAGPVMLCGYSLGFPLACLVAQVISHQWDAGISRLIGINPGVPGLRSDQSPTRSSNTTEKAELPSPAQRAMSDLLHADLSLRDAQPVTAAELPPVLLFQTPRDRRRFDAAPGLLARFDSIEREQIRGDHIVTRAEMFRVGHVLRERIAQWHEQ</sequence>
<dbReference type="GO" id="GO:0008610">
    <property type="term" value="P:lipid biosynthetic process"/>
    <property type="evidence" value="ECO:0007669"/>
    <property type="project" value="UniProtKB-ARBA"/>
</dbReference>
<dbReference type="SUPFAM" id="SSF52777">
    <property type="entry name" value="CoA-dependent acyltransferases"/>
    <property type="match status" value="2"/>
</dbReference>
<dbReference type="EMBL" id="SOCE01000002">
    <property type="protein sequence ID" value="TDU84002.1"/>
    <property type="molecule type" value="Genomic_DNA"/>
</dbReference>
<dbReference type="SUPFAM" id="SSF47336">
    <property type="entry name" value="ACP-like"/>
    <property type="match status" value="1"/>
</dbReference>
<dbReference type="InterPro" id="IPR042099">
    <property type="entry name" value="ANL_N_sf"/>
</dbReference>
<dbReference type="SMART" id="SM00823">
    <property type="entry name" value="PKS_PP"/>
    <property type="match status" value="1"/>
</dbReference>
<reference evidence="6 7" key="1">
    <citation type="submission" date="2019-03" db="EMBL/GenBank/DDBJ databases">
        <title>Genomic Encyclopedia of Type Strains, Phase III (KMG-III): the genomes of soil and plant-associated and newly described type strains.</title>
        <authorList>
            <person name="Whitman W."/>
        </authorList>
    </citation>
    <scope>NUCLEOTIDE SEQUENCE [LARGE SCALE GENOMIC DNA]</scope>
    <source>
        <strain evidence="6 7">VKM Ac-2575</strain>
    </source>
</reference>
<accession>A0A4R7SXB3</accession>
<dbReference type="GO" id="GO:0031177">
    <property type="term" value="F:phosphopantetheine binding"/>
    <property type="evidence" value="ECO:0007669"/>
    <property type="project" value="InterPro"/>
</dbReference>
<feature type="domain" description="Carrier" evidence="5">
    <location>
        <begin position="921"/>
        <end position="996"/>
    </location>
</feature>
<comment type="caution">
    <text evidence="6">The sequence shown here is derived from an EMBL/GenBank/DDBJ whole genome shotgun (WGS) entry which is preliminary data.</text>
</comment>
<dbReference type="GO" id="GO:0005737">
    <property type="term" value="C:cytoplasm"/>
    <property type="evidence" value="ECO:0007669"/>
    <property type="project" value="TreeGrafter"/>
</dbReference>
<dbReference type="InterPro" id="IPR020806">
    <property type="entry name" value="PKS_PP-bd"/>
</dbReference>
<dbReference type="InterPro" id="IPR001031">
    <property type="entry name" value="Thioesterase"/>
</dbReference>
<gene>
    <name evidence="6" type="ORF">EV138_6467</name>
</gene>
<dbReference type="Gene3D" id="3.30.559.30">
    <property type="entry name" value="Nonribosomal peptide synthetase, condensation domain"/>
    <property type="match status" value="1"/>
</dbReference>
<dbReference type="Pfam" id="PF00975">
    <property type="entry name" value="Thioesterase"/>
    <property type="match status" value="1"/>
</dbReference>
<dbReference type="SUPFAM" id="SSF53474">
    <property type="entry name" value="alpha/beta-Hydrolases"/>
    <property type="match status" value="1"/>
</dbReference>
<keyword evidence="3" id="KW-0597">Phosphoprotein</keyword>
<protein>
    <submittedName>
        <fullName evidence="6">Non-ribosomal peptide synthetase component F</fullName>
    </submittedName>
</protein>
<dbReference type="PANTHER" id="PTHR45527:SF1">
    <property type="entry name" value="FATTY ACID SYNTHASE"/>
    <property type="match status" value="1"/>
</dbReference>
<evidence type="ECO:0000313" key="6">
    <source>
        <dbReference type="EMBL" id="TDU84002.1"/>
    </source>
</evidence>
<proteinExistence type="predicted"/>
<keyword evidence="2" id="KW-0596">Phosphopantetheine</keyword>
<dbReference type="InterPro" id="IPR029058">
    <property type="entry name" value="AB_hydrolase_fold"/>
</dbReference>
<dbReference type="InterPro" id="IPR023213">
    <property type="entry name" value="CAT-like_dom_sf"/>
</dbReference>
<evidence type="ECO:0000256" key="3">
    <source>
        <dbReference type="ARBA" id="ARBA00022553"/>
    </source>
</evidence>
<dbReference type="Gene3D" id="3.40.50.12780">
    <property type="entry name" value="N-terminal domain of ligase-like"/>
    <property type="match status" value="1"/>
</dbReference>
<feature type="compositionally biased region" description="Polar residues" evidence="4">
    <location>
        <begin position="1134"/>
        <end position="1145"/>
    </location>
</feature>
<dbReference type="Pfam" id="PF00668">
    <property type="entry name" value="Condensation"/>
    <property type="match status" value="1"/>
</dbReference>
<dbReference type="InterPro" id="IPR001242">
    <property type="entry name" value="Condensation_dom"/>
</dbReference>
<dbReference type="GO" id="GO:0003824">
    <property type="term" value="F:catalytic activity"/>
    <property type="evidence" value="ECO:0007669"/>
    <property type="project" value="InterPro"/>
</dbReference>
<dbReference type="InterPro" id="IPR045851">
    <property type="entry name" value="AMP-bd_C_sf"/>
</dbReference>
<dbReference type="InterPro" id="IPR006162">
    <property type="entry name" value="Ppantetheine_attach_site"/>
</dbReference>
<dbReference type="GO" id="GO:0043041">
    <property type="term" value="P:amino acid activation for nonribosomal peptide biosynthetic process"/>
    <property type="evidence" value="ECO:0007669"/>
    <property type="project" value="TreeGrafter"/>
</dbReference>
<evidence type="ECO:0000313" key="7">
    <source>
        <dbReference type="Proteomes" id="UP000295151"/>
    </source>
</evidence>
<dbReference type="Proteomes" id="UP000295151">
    <property type="component" value="Unassembled WGS sequence"/>
</dbReference>
<dbReference type="Gene3D" id="3.30.559.10">
    <property type="entry name" value="Chloramphenicol acetyltransferase-like domain"/>
    <property type="match status" value="1"/>
</dbReference>
<dbReference type="Gene3D" id="3.30.300.30">
    <property type="match status" value="1"/>
</dbReference>
<dbReference type="Pfam" id="PF00501">
    <property type="entry name" value="AMP-binding"/>
    <property type="match status" value="1"/>
</dbReference>
<dbReference type="InterPro" id="IPR036736">
    <property type="entry name" value="ACP-like_sf"/>
</dbReference>
<dbReference type="InterPro" id="IPR020845">
    <property type="entry name" value="AMP-binding_CS"/>
</dbReference>
<evidence type="ECO:0000259" key="5">
    <source>
        <dbReference type="PROSITE" id="PS50075"/>
    </source>
</evidence>
<feature type="region of interest" description="Disordered" evidence="4">
    <location>
        <begin position="1130"/>
        <end position="1154"/>
    </location>
</feature>